<reference evidence="2 3" key="1">
    <citation type="submission" date="2019-01" db="EMBL/GenBank/DDBJ databases">
        <title>Genome sequencing of strain FW100M-8.</title>
        <authorList>
            <person name="Heo J."/>
            <person name="Kim S.-J."/>
            <person name="Kim J.-S."/>
            <person name="Hong S.-B."/>
            <person name="Kwon S.-W."/>
        </authorList>
    </citation>
    <scope>NUCLEOTIDE SEQUENCE [LARGE SCALE GENOMIC DNA]</scope>
    <source>
        <strain evidence="2 3">FW100M-8</strain>
    </source>
</reference>
<dbReference type="InterPro" id="IPR012338">
    <property type="entry name" value="Beta-lactam/transpept-like"/>
</dbReference>
<evidence type="ECO:0000313" key="2">
    <source>
        <dbReference type="EMBL" id="QAY73496.1"/>
    </source>
</evidence>
<evidence type="ECO:0000259" key="1">
    <source>
        <dbReference type="Pfam" id="PF13354"/>
    </source>
</evidence>
<dbReference type="PANTHER" id="PTHR35333">
    <property type="entry name" value="BETA-LACTAMASE"/>
    <property type="match status" value="1"/>
</dbReference>
<keyword evidence="3" id="KW-1185">Reference proteome</keyword>
<dbReference type="OrthoDB" id="3673924at2"/>
<protein>
    <submittedName>
        <fullName evidence="2">Serine hydrolase</fullName>
    </submittedName>
</protein>
<dbReference type="PANTHER" id="PTHR35333:SF3">
    <property type="entry name" value="BETA-LACTAMASE-TYPE TRANSPEPTIDASE FOLD CONTAINING PROTEIN"/>
    <property type="match status" value="1"/>
</dbReference>
<dbReference type="Proteomes" id="UP000291259">
    <property type="component" value="Chromosome"/>
</dbReference>
<dbReference type="Pfam" id="PF13354">
    <property type="entry name" value="Beta-lactamase2"/>
    <property type="match status" value="1"/>
</dbReference>
<accession>A0A4P6FCU8</accession>
<organism evidence="2 3">
    <name type="scientific">Agromyces protaetiae</name>
    <dbReference type="NCBI Taxonomy" id="2509455"/>
    <lineage>
        <taxon>Bacteria</taxon>
        <taxon>Bacillati</taxon>
        <taxon>Actinomycetota</taxon>
        <taxon>Actinomycetes</taxon>
        <taxon>Micrococcales</taxon>
        <taxon>Microbacteriaceae</taxon>
        <taxon>Agromyces</taxon>
    </lineage>
</organism>
<dbReference type="InterPro" id="IPR000871">
    <property type="entry name" value="Beta-lactam_class-A"/>
</dbReference>
<proteinExistence type="predicted"/>
<feature type="domain" description="Beta-lactamase class A catalytic" evidence="1">
    <location>
        <begin position="27"/>
        <end position="248"/>
    </location>
</feature>
<dbReference type="InterPro" id="IPR045155">
    <property type="entry name" value="Beta-lactam_cat"/>
</dbReference>
<sequence>MTDIARRLDLALGADDPALAEVSWSASVVDAGSGAVLWSHTPDVVLRTASIGKIFLLVEVARLIEAGELDLSERVTRLPEEILADSGIWHVLAEDTLRIGDACALIGMVSDNVATNVLVRRLGIDRIRETTRALGVAESALLDRVREERLPEHPVALSVGRADELADVAARLHRGAIVSPGVSSRVTDWLKLNTDLSMTAQAFGLDPLAHADVDRGIRLWNKTGTVSTVRVDVGAAEGPSGRAIAWAVGANWASDGDPRDAVLARMGAVGRVVRAEVGAES</sequence>
<dbReference type="GO" id="GO:0008800">
    <property type="term" value="F:beta-lactamase activity"/>
    <property type="evidence" value="ECO:0007669"/>
    <property type="project" value="InterPro"/>
</dbReference>
<keyword evidence="2" id="KW-0378">Hydrolase</keyword>
<dbReference type="AlphaFoldDB" id="A0A4P6FCU8"/>
<dbReference type="RefSeq" id="WP_129190817.1">
    <property type="nucleotide sequence ID" value="NZ_CP035491.1"/>
</dbReference>
<gene>
    <name evidence="2" type="ORF">ET445_09275</name>
</gene>
<dbReference type="KEGG" id="agf:ET445_09275"/>
<dbReference type="GO" id="GO:0046677">
    <property type="term" value="P:response to antibiotic"/>
    <property type="evidence" value="ECO:0007669"/>
    <property type="project" value="InterPro"/>
</dbReference>
<dbReference type="Gene3D" id="3.40.710.10">
    <property type="entry name" value="DD-peptidase/beta-lactamase superfamily"/>
    <property type="match status" value="1"/>
</dbReference>
<dbReference type="GO" id="GO:0030655">
    <property type="term" value="P:beta-lactam antibiotic catabolic process"/>
    <property type="evidence" value="ECO:0007669"/>
    <property type="project" value="InterPro"/>
</dbReference>
<evidence type="ECO:0000313" key="3">
    <source>
        <dbReference type="Proteomes" id="UP000291259"/>
    </source>
</evidence>
<dbReference type="EMBL" id="CP035491">
    <property type="protein sequence ID" value="QAY73496.1"/>
    <property type="molecule type" value="Genomic_DNA"/>
</dbReference>
<dbReference type="SUPFAM" id="SSF56601">
    <property type="entry name" value="beta-lactamase/transpeptidase-like"/>
    <property type="match status" value="1"/>
</dbReference>
<name>A0A4P6FCU8_9MICO</name>